<accession>A0A1U7YAH8</accession>
<dbReference type="GO" id="GO:2000008">
    <property type="term" value="P:regulation of protein localization to cell surface"/>
    <property type="evidence" value="ECO:0007669"/>
    <property type="project" value="TreeGrafter"/>
</dbReference>
<dbReference type="InterPro" id="IPR008502">
    <property type="entry name" value="Prolamin-like"/>
</dbReference>
<feature type="compositionally biased region" description="Pro residues" evidence="2">
    <location>
        <begin position="232"/>
        <end position="242"/>
    </location>
</feature>
<feature type="compositionally biased region" description="Pro residues" evidence="2">
    <location>
        <begin position="250"/>
        <end position="267"/>
    </location>
</feature>
<dbReference type="GO" id="GO:0005576">
    <property type="term" value="C:extracellular region"/>
    <property type="evidence" value="ECO:0007669"/>
    <property type="project" value="TreeGrafter"/>
</dbReference>
<feature type="region of interest" description="Disordered" evidence="2">
    <location>
        <begin position="229"/>
        <end position="267"/>
    </location>
</feature>
<proteinExistence type="predicted"/>
<evidence type="ECO:0000256" key="3">
    <source>
        <dbReference type="SAM" id="SignalP"/>
    </source>
</evidence>
<dbReference type="PANTHER" id="PTHR31181:SF64">
    <property type="entry name" value="ECA1 GAMETOGENESIS FAMILY PROTEIN-RELATED"/>
    <property type="match status" value="1"/>
</dbReference>
<dbReference type="GO" id="GO:0080155">
    <property type="term" value="P:regulation of double fertilization forming a zygote and endosperm"/>
    <property type="evidence" value="ECO:0007669"/>
    <property type="project" value="TreeGrafter"/>
</dbReference>
<dbReference type="GO" id="GO:0031982">
    <property type="term" value="C:vesicle"/>
    <property type="evidence" value="ECO:0007669"/>
    <property type="project" value="TreeGrafter"/>
</dbReference>
<dbReference type="Pfam" id="PF05617">
    <property type="entry name" value="Prolamin_like"/>
    <property type="match status" value="2"/>
</dbReference>
<feature type="compositionally biased region" description="Pro residues" evidence="2">
    <location>
        <begin position="299"/>
        <end position="339"/>
    </location>
</feature>
<dbReference type="Proteomes" id="UP000189701">
    <property type="component" value="Unplaced"/>
</dbReference>
<feature type="region of interest" description="Disordered" evidence="2">
    <location>
        <begin position="297"/>
        <end position="360"/>
    </location>
</feature>
<dbReference type="GeneID" id="104245086"/>
<reference evidence="6" key="2">
    <citation type="submission" date="2025-08" db="UniProtKB">
        <authorList>
            <consortium name="RefSeq"/>
        </authorList>
    </citation>
    <scope>IDENTIFICATION</scope>
    <source>
        <tissue evidence="6">Leaf</tissue>
    </source>
</reference>
<dbReference type="PANTHER" id="PTHR31181">
    <property type="entry name" value="EGG CELL-SECRETED PROTEIN 1.4"/>
    <property type="match status" value="1"/>
</dbReference>
<reference evidence="5" key="1">
    <citation type="journal article" date="2013" name="Genome Biol.">
        <title>Reference genomes and transcriptomes of Nicotiana sylvestris and Nicotiana tomentosiformis.</title>
        <authorList>
            <person name="Sierro N."/>
            <person name="Battey J.N."/>
            <person name="Ouadi S."/>
            <person name="Bovet L."/>
            <person name="Goepfert S."/>
            <person name="Bakaher N."/>
            <person name="Peitsch M.C."/>
            <person name="Ivanov N.V."/>
        </authorList>
    </citation>
    <scope>NUCLEOTIDE SEQUENCE [LARGE SCALE GENOMIC DNA]</scope>
</reference>
<keyword evidence="5" id="KW-1185">Reference proteome</keyword>
<dbReference type="eggNOG" id="ENOG502T290">
    <property type="taxonomic scope" value="Eukaryota"/>
</dbReference>
<dbReference type="OrthoDB" id="1303282at2759"/>
<feature type="region of interest" description="Disordered" evidence="2">
    <location>
        <begin position="72"/>
        <end position="134"/>
    </location>
</feature>
<evidence type="ECO:0000256" key="1">
    <source>
        <dbReference type="ARBA" id="ARBA00022729"/>
    </source>
</evidence>
<dbReference type="GO" id="GO:0009567">
    <property type="term" value="P:double fertilization forming a zygote and endosperm"/>
    <property type="evidence" value="ECO:0007669"/>
    <property type="project" value="TreeGrafter"/>
</dbReference>
<feature type="chain" id="PRO_5010539887" evidence="3">
    <location>
        <begin position="25"/>
        <end position="428"/>
    </location>
</feature>
<dbReference type="AlphaFoldDB" id="A0A1U7YAH8"/>
<organism evidence="5 6">
    <name type="scientific">Nicotiana sylvestris</name>
    <name type="common">Wood tobacco</name>
    <name type="synonym">South American tobacco</name>
    <dbReference type="NCBI Taxonomy" id="4096"/>
    <lineage>
        <taxon>Eukaryota</taxon>
        <taxon>Viridiplantae</taxon>
        <taxon>Streptophyta</taxon>
        <taxon>Embryophyta</taxon>
        <taxon>Tracheophyta</taxon>
        <taxon>Spermatophyta</taxon>
        <taxon>Magnoliopsida</taxon>
        <taxon>eudicotyledons</taxon>
        <taxon>Gunneridae</taxon>
        <taxon>Pentapetalae</taxon>
        <taxon>asterids</taxon>
        <taxon>lamiids</taxon>
        <taxon>Solanales</taxon>
        <taxon>Solanaceae</taxon>
        <taxon>Nicotianoideae</taxon>
        <taxon>Nicotianeae</taxon>
        <taxon>Nicotiana</taxon>
    </lineage>
</organism>
<dbReference type="RefSeq" id="XP_009798951.1">
    <property type="nucleotide sequence ID" value="XM_009800649.1"/>
</dbReference>
<name>A0A1U7YAH8_NICSY</name>
<evidence type="ECO:0000259" key="4">
    <source>
        <dbReference type="Pfam" id="PF05617"/>
    </source>
</evidence>
<feature type="compositionally biased region" description="Pro residues" evidence="2">
    <location>
        <begin position="72"/>
        <end position="115"/>
    </location>
</feature>
<dbReference type="STRING" id="4096.A0A1U7YAH8"/>
<feature type="signal peptide" evidence="3">
    <location>
        <begin position="1"/>
        <end position="24"/>
    </location>
</feature>
<feature type="domain" description="Prolamin-like" evidence="4">
    <location>
        <begin position="164"/>
        <end position="227"/>
    </location>
</feature>
<evidence type="ECO:0000313" key="5">
    <source>
        <dbReference type="Proteomes" id="UP000189701"/>
    </source>
</evidence>
<sequence length="428" mass="46082">MSRSGTLWVVLFLGICMGMVTATAREPKSENVELFGRRWPPIPWWRLPWRVYHPNYPPLPPPPPAVANVIPPPVHMAPPPQSHTARPPPSLPPITNAVPPPSPPPHMAPPSPLPPHAATSLPPQPSPSLPPIDNVAPILPPPAPAFHSPVVNKPPSTRGDEPSDCSMVLINVDGCVSNLITSFFNDQVSLSIDCCRVISRISDDCFDAGFTHFRVPVFLTKVRDYCSHHPTSLPPLPPPPPSVDDNAVSPSPPPQHAALPLPPHVSPLLPPQLPPSWPPVDNVAPILPPSRLAFHSPVVNPPTPPPPSHSPLHPAAPPLMPPHAAPSLPPQLPPSPPPVHDNMAPIVSPPPSLTPRGDETSDCSTVLINVDGCVSDLITSFFKDQVSLSADCCRIISRISDDCFERAFTHFRVPVFQTKVRDYCSHQG</sequence>
<keyword evidence="1 3" id="KW-0732">Signal</keyword>
<protein>
    <submittedName>
        <fullName evidence="6">Vegetative cell wall protein gp1-like</fullName>
    </submittedName>
</protein>
<dbReference type="KEGG" id="nsy:104245086"/>
<evidence type="ECO:0000256" key="2">
    <source>
        <dbReference type="SAM" id="MobiDB-lite"/>
    </source>
</evidence>
<feature type="domain" description="Prolamin-like" evidence="4">
    <location>
        <begin position="362"/>
        <end position="425"/>
    </location>
</feature>
<gene>
    <name evidence="6" type="primary">LOC104245086</name>
</gene>
<evidence type="ECO:0000313" key="6">
    <source>
        <dbReference type="RefSeq" id="XP_009798951.1"/>
    </source>
</evidence>